<comment type="caution">
    <text evidence="2">The sequence shown here is derived from an EMBL/GenBank/DDBJ whole genome shotgun (WGS) entry which is preliminary data.</text>
</comment>
<dbReference type="SUPFAM" id="SSF55298">
    <property type="entry name" value="YjgF-like"/>
    <property type="match status" value="1"/>
</dbReference>
<accession>A0AAW9SH58</accession>
<keyword evidence="3" id="KW-1185">Reference proteome</keyword>
<dbReference type="InterPro" id="IPR035959">
    <property type="entry name" value="RutC-like_sf"/>
</dbReference>
<sequence>MMKPEEQIKALGLILPPAPPLGGIYHPVVITGKYLYVSGQGPVQNDSSLITGKVAKDLSMEEGQAAARQVGLTMLSTIKNQIESLDKIKRLIKTLGMVNCYPEFEQHPQVINGFSSLMVDVFGEEFGKGARSAVGMSLPGNIAVEVEAIFELY</sequence>
<dbReference type="InterPro" id="IPR013813">
    <property type="entry name" value="Endoribo_LPSP/chorism_mut-like"/>
</dbReference>
<gene>
    <name evidence="2" type="ORF">AAG747_28060</name>
</gene>
<proteinExistence type="predicted"/>
<evidence type="ECO:0000259" key="1">
    <source>
        <dbReference type="Pfam" id="PF14588"/>
    </source>
</evidence>
<evidence type="ECO:0000313" key="3">
    <source>
        <dbReference type="Proteomes" id="UP001403385"/>
    </source>
</evidence>
<name>A0AAW9SH58_9BACT</name>
<dbReference type="PANTHER" id="PTHR43760">
    <property type="entry name" value="ENDORIBONUCLEASE-RELATED"/>
    <property type="match status" value="1"/>
</dbReference>
<dbReference type="Pfam" id="PF14588">
    <property type="entry name" value="YjgF_endoribonc"/>
    <property type="match status" value="1"/>
</dbReference>
<dbReference type="Proteomes" id="UP001403385">
    <property type="component" value="Unassembled WGS sequence"/>
</dbReference>
<feature type="domain" description="Endoribonuclease L-PSP/chorismate mutase-like" evidence="1">
    <location>
        <begin position="7"/>
        <end position="129"/>
    </location>
</feature>
<dbReference type="CDD" id="cd02199">
    <property type="entry name" value="YjgF_YER057c_UK114_like_1"/>
    <property type="match status" value="1"/>
</dbReference>
<dbReference type="AlphaFoldDB" id="A0AAW9SH58"/>
<protein>
    <submittedName>
        <fullName evidence="2">RidA family protein</fullName>
    </submittedName>
</protein>
<evidence type="ECO:0000313" key="2">
    <source>
        <dbReference type="EMBL" id="MEN7551803.1"/>
    </source>
</evidence>
<organism evidence="2 3">
    <name type="scientific">Rapidithrix thailandica</name>
    <dbReference type="NCBI Taxonomy" id="413964"/>
    <lineage>
        <taxon>Bacteria</taxon>
        <taxon>Pseudomonadati</taxon>
        <taxon>Bacteroidota</taxon>
        <taxon>Cytophagia</taxon>
        <taxon>Cytophagales</taxon>
        <taxon>Flammeovirgaceae</taxon>
        <taxon>Rapidithrix</taxon>
    </lineage>
</organism>
<dbReference type="Gene3D" id="3.30.1330.40">
    <property type="entry name" value="RutC-like"/>
    <property type="match status" value="1"/>
</dbReference>
<dbReference type="EMBL" id="JBDKWZ010000027">
    <property type="protein sequence ID" value="MEN7551803.1"/>
    <property type="molecule type" value="Genomic_DNA"/>
</dbReference>
<dbReference type="RefSeq" id="WP_346824581.1">
    <property type="nucleotide sequence ID" value="NZ_JBDKWZ010000027.1"/>
</dbReference>
<reference evidence="2 3" key="1">
    <citation type="submission" date="2024-04" db="EMBL/GenBank/DDBJ databases">
        <title>Novel genus in family Flammeovirgaceae.</title>
        <authorList>
            <person name="Nguyen T.H."/>
            <person name="Vuong T.Q."/>
            <person name="Le H."/>
            <person name="Kim S.-G."/>
        </authorList>
    </citation>
    <scope>NUCLEOTIDE SEQUENCE [LARGE SCALE GENOMIC DNA]</scope>
    <source>
        <strain evidence="2 3">JCM 23209</strain>
    </source>
</reference>
<dbReference type="PANTHER" id="PTHR43760:SF1">
    <property type="entry name" value="ENDORIBONUCLEASE L-PSP_CHORISMATE MUTASE-LIKE DOMAIN-CONTAINING PROTEIN"/>
    <property type="match status" value="1"/>
</dbReference>